<name>A0A5B7DH97_PORTR</name>
<comment type="caution">
    <text evidence="1">The sequence shown here is derived from an EMBL/GenBank/DDBJ whole genome shotgun (WGS) entry which is preliminary data.</text>
</comment>
<organism evidence="1 2">
    <name type="scientific">Portunus trituberculatus</name>
    <name type="common">Swimming crab</name>
    <name type="synonym">Neptunus trituberculatus</name>
    <dbReference type="NCBI Taxonomy" id="210409"/>
    <lineage>
        <taxon>Eukaryota</taxon>
        <taxon>Metazoa</taxon>
        <taxon>Ecdysozoa</taxon>
        <taxon>Arthropoda</taxon>
        <taxon>Crustacea</taxon>
        <taxon>Multicrustacea</taxon>
        <taxon>Malacostraca</taxon>
        <taxon>Eumalacostraca</taxon>
        <taxon>Eucarida</taxon>
        <taxon>Decapoda</taxon>
        <taxon>Pleocyemata</taxon>
        <taxon>Brachyura</taxon>
        <taxon>Eubrachyura</taxon>
        <taxon>Portunoidea</taxon>
        <taxon>Portunidae</taxon>
        <taxon>Portuninae</taxon>
        <taxon>Portunus</taxon>
    </lineage>
</organism>
<gene>
    <name evidence="1" type="ORF">E2C01_013527</name>
</gene>
<accession>A0A5B7DH97</accession>
<keyword evidence="2" id="KW-1185">Reference proteome</keyword>
<reference evidence="1 2" key="1">
    <citation type="submission" date="2019-05" db="EMBL/GenBank/DDBJ databases">
        <title>Another draft genome of Portunus trituberculatus and its Hox gene families provides insights of decapod evolution.</title>
        <authorList>
            <person name="Jeong J.-H."/>
            <person name="Song I."/>
            <person name="Kim S."/>
            <person name="Choi T."/>
            <person name="Kim D."/>
            <person name="Ryu S."/>
            <person name="Kim W."/>
        </authorList>
    </citation>
    <scope>NUCLEOTIDE SEQUENCE [LARGE SCALE GENOMIC DNA]</scope>
    <source>
        <tissue evidence="1">Muscle</tissue>
    </source>
</reference>
<dbReference type="AlphaFoldDB" id="A0A5B7DH97"/>
<protein>
    <submittedName>
        <fullName evidence="1">Uncharacterized protein</fullName>
    </submittedName>
</protein>
<evidence type="ECO:0000313" key="2">
    <source>
        <dbReference type="Proteomes" id="UP000324222"/>
    </source>
</evidence>
<proteinExistence type="predicted"/>
<dbReference type="EMBL" id="VSRR010000886">
    <property type="protein sequence ID" value="MPC20574.1"/>
    <property type="molecule type" value="Genomic_DNA"/>
</dbReference>
<evidence type="ECO:0000313" key="1">
    <source>
        <dbReference type="EMBL" id="MPC20574.1"/>
    </source>
</evidence>
<sequence>MTDQHGSYIQSSSGNESFSLGMLWVLMKTLPPEPRAEMNLAHGPWQEARHLAYPEIQHMARNQEN</sequence>
<dbReference type="Proteomes" id="UP000324222">
    <property type="component" value="Unassembled WGS sequence"/>
</dbReference>